<name>A0AB39SU21_9ACTN</name>
<evidence type="ECO:0000313" key="2">
    <source>
        <dbReference type="EMBL" id="XDQ70102.1"/>
    </source>
</evidence>
<evidence type="ECO:0000256" key="1">
    <source>
        <dbReference type="SAM" id="MobiDB-lite"/>
    </source>
</evidence>
<feature type="region of interest" description="Disordered" evidence="1">
    <location>
        <begin position="32"/>
        <end position="52"/>
    </location>
</feature>
<protein>
    <submittedName>
        <fullName evidence="2">Uncharacterized protein</fullName>
    </submittedName>
</protein>
<dbReference type="EMBL" id="CP163444">
    <property type="protein sequence ID" value="XDQ70102.1"/>
    <property type="molecule type" value="Genomic_DNA"/>
</dbReference>
<sequence length="52" mass="5597">MHRCTRPAPWCSGHAPVRPFVLVRPDGHVAWRGTAPPTDPGRLADLVRGAGT</sequence>
<dbReference type="RefSeq" id="WP_369142846.1">
    <property type="nucleotide sequence ID" value="NZ_CP163444.1"/>
</dbReference>
<dbReference type="Gene3D" id="3.40.30.120">
    <property type="match status" value="1"/>
</dbReference>
<dbReference type="AlphaFoldDB" id="A0AB39SU21"/>
<gene>
    <name evidence="2" type="ORF">AB5J54_05985</name>
</gene>
<organism evidence="2">
    <name type="scientific">Streptomyces sp. R44</name>
    <dbReference type="NCBI Taxonomy" id="3238633"/>
    <lineage>
        <taxon>Bacteria</taxon>
        <taxon>Bacillati</taxon>
        <taxon>Actinomycetota</taxon>
        <taxon>Actinomycetes</taxon>
        <taxon>Kitasatosporales</taxon>
        <taxon>Streptomycetaceae</taxon>
        <taxon>Streptomyces</taxon>
    </lineage>
</organism>
<dbReference type="Pfam" id="PF21274">
    <property type="entry name" value="Rng_hyd_C"/>
    <property type="match status" value="1"/>
</dbReference>
<reference evidence="2" key="1">
    <citation type="submission" date="2024-07" db="EMBL/GenBank/DDBJ databases">
        <authorList>
            <person name="Yu S.T."/>
        </authorList>
    </citation>
    <scope>NUCLEOTIDE SEQUENCE</scope>
    <source>
        <strain evidence="2">R44</strain>
    </source>
</reference>
<accession>A0AB39SU21</accession>
<proteinExistence type="predicted"/>